<organism evidence="1 2">
    <name type="scientific">Candidatus Sulfotelmatobacter kueseliae</name>
    <dbReference type="NCBI Taxonomy" id="2042962"/>
    <lineage>
        <taxon>Bacteria</taxon>
        <taxon>Pseudomonadati</taxon>
        <taxon>Acidobacteriota</taxon>
        <taxon>Terriglobia</taxon>
        <taxon>Terriglobales</taxon>
        <taxon>Candidatus Korobacteraceae</taxon>
        <taxon>Candidatus Sulfotelmatobacter</taxon>
    </lineage>
</organism>
<reference evidence="2" key="1">
    <citation type="submission" date="2018-02" db="EMBL/GenBank/DDBJ databases">
        <authorList>
            <person name="Hausmann B."/>
        </authorList>
    </citation>
    <scope>NUCLEOTIDE SEQUENCE [LARGE SCALE GENOMIC DNA]</scope>
    <source>
        <strain evidence="2">Peat soil MAG SbA1</strain>
    </source>
</reference>
<dbReference type="Proteomes" id="UP000238701">
    <property type="component" value="Unassembled WGS sequence"/>
</dbReference>
<protein>
    <submittedName>
        <fullName evidence="1">Uncharacterized protein</fullName>
    </submittedName>
</protein>
<evidence type="ECO:0000313" key="2">
    <source>
        <dbReference type="Proteomes" id="UP000238701"/>
    </source>
</evidence>
<accession>A0A2U3KXW7</accession>
<evidence type="ECO:0000313" key="1">
    <source>
        <dbReference type="EMBL" id="SPF44437.1"/>
    </source>
</evidence>
<dbReference type="AlphaFoldDB" id="A0A2U3KXW7"/>
<sequence length="78" mass="9005">MTVPITDTNPTAQALQLQIQRAMTGEQRLLLALEMSLFTRELAREQIRREYPEWSEGQVARELLRLTFLLAPVPARLL</sequence>
<proteinExistence type="predicted"/>
<dbReference type="EMBL" id="OMOD01000148">
    <property type="protein sequence ID" value="SPF44437.1"/>
    <property type="molecule type" value="Genomic_DNA"/>
</dbReference>
<gene>
    <name evidence="1" type="ORF">SBA1_530073</name>
</gene>
<dbReference type="InterPro" id="IPR044054">
    <property type="entry name" value="Rv0078B"/>
</dbReference>
<name>A0A2U3KXW7_9BACT</name>
<dbReference type="Pfam" id="PF18993">
    <property type="entry name" value="Rv0078B"/>
    <property type="match status" value="1"/>
</dbReference>